<gene>
    <name evidence="1" type="ORF">GCM10010191_49900</name>
</gene>
<name>A0ABP5WQA0_9ACTN</name>
<proteinExistence type="predicted"/>
<reference evidence="2" key="1">
    <citation type="journal article" date="2019" name="Int. J. Syst. Evol. Microbiol.">
        <title>The Global Catalogue of Microorganisms (GCM) 10K type strain sequencing project: providing services to taxonomists for standard genome sequencing and annotation.</title>
        <authorList>
            <consortium name="The Broad Institute Genomics Platform"/>
            <consortium name="The Broad Institute Genome Sequencing Center for Infectious Disease"/>
            <person name="Wu L."/>
            <person name="Ma J."/>
        </authorList>
    </citation>
    <scope>NUCLEOTIDE SEQUENCE [LARGE SCALE GENOMIC DNA]</scope>
    <source>
        <strain evidence="2">JCM 3325</strain>
    </source>
</reference>
<accession>A0ABP5WQA0</accession>
<dbReference type="Proteomes" id="UP001501231">
    <property type="component" value="Unassembled WGS sequence"/>
</dbReference>
<comment type="caution">
    <text evidence="1">The sequence shown here is derived from an EMBL/GenBank/DDBJ whole genome shotgun (WGS) entry which is preliminary data.</text>
</comment>
<evidence type="ECO:0000313" key="2">
    <source>
        <dbReference type="Proteomes" id="UP001501231"/>
    </source>
</evidence>
<dbReference type="EMBL" id="BAAARW010000020">
    <property type="protein sequence ID" value="GAA2430359.1"/>
    <property type="molecule type" value="Genomic_DNA"/>
</dbReference>
<evidence type="ECO:0000313" key="1">
    <source>
        <dbReference type="EMBL" id="GAA2430359.1"/>
    </source>
</evidence>
<organism evidence="1 2">
    <name type="scientific">Actinomadura vinacea</name>
    <dbReference type="NCBI Taxonomy" id="115336"/>
    <lineage>
        <taxon>Bacteria</taxon>
        <taxon>Bacillati</taxon>
        <taxon>Actinomycetota</taxon>
        <taxon>Actinomycetes</taxon>
        <taxon>Streptosporangiales</taxon>
        <taxon>Thermomonosporaceae</taxon>
        <taxon>Actinomadura</taxon>
    </lineage>
</organism>
<protein>
    <submittedName>
        <fullName evidence="1">Uncharacterized protein</fullName>
    </submittedName>
</protein>
<keyword evidence="2" id="KW-1185">Reference proteome</keyword>
<sequence>MATARPPRCRGQGAEKGGRLIPAHCRRFTNRDSAREPEPIGVIPPQPPFGLAAQHLVLVTHPKMAATTPLILQRNPGSQHGTRFRAGHGWPNFRCYGEAGCGHELSHGRFL</sequence>